<dbReference type="SMART" id="SM00287">
    <property type="entry name" value="SH3b"/>
    <property type="match status" value="1"/>
</dbReference>
<evidence type="ECO:0000313" key="3">
    <source>
        <dbReference type="Proteomes" id="UP001629244"/>
    </source>
</evidence>
<gene>
    <name evidence="2" type="ORF">ABS767_07125</name>
</gene>
<reference evidence="2 3" key="1">
    <citation type="submission" date="2024-06" db="EMBL/GenBank/DDBJ databases">
        <authorList>
            <person name="Kaempfer P."/>
            <person name="Viver T."/>
        </authorList>
    </citation>
    <scope>NUCLEOTIDE SEQUENCE [LARGE SCALE GENOMIC DNA]</scope>
    <source>
        <strain evidence="2 3">ST-64</strain>
    </source>
</reference>
<keyword evidence="3" id="KW-1185">Reference proteome</keyword>
<comment type="caution">
    <text evidence="2">The sequence shown here is derived from an EMBL/GenBank/DDBJ whole genome shotgun (WGS) entry which is preliminary data.</text>
</comment>
<dbReference type="InterPro" id="IPR010466">
    <property type="entry name" value="DUF1058"/>
</dbReference>
<dbReference type="InterPro" id="IPR003646">
    <property type="entry name" value="SH3-like_bac-type"/>
</dbReference>
<dbReference type="Proteomes" id="UP001629244">
    <property type="component" value="Unassembled WGS sequence"/>
</dbReference>
<evidence type="ECO:0000259" key="1">
    <source>
        <dbReference type="SMART" id="SM00287"/>
    </source>
</evidence>
<organism evidence="2 3">
    <name type="scientific">Sphingomonas plantiphila</name>
    <dbReference type="NCBI Taxonomy" id="3163295"/>
    <lineage>
        <taxon>Bacteria</taxon>
        <taxon>Pseudomonadati</taxon>
        <taxon>Pseudomonadota</taxon>
        <taxon>Alphaproteobacteria</taxon>
        <taxon>Sphingomonadales</taxon>
        <taxon>Sphingomonadaceae</taxon>
        <taxon>Sphingomonas</taxon>
    </lineage>
</organism>
<feature type="domain" description="SH3b" evidence="1">
    <location>
        <begin position="31"/>
        <end position="94"/>
    </location>
</feature>
<evidence type="ECO:0000313" key="2">
    <source>
        <dbReference type="EMBL" id="MFL9840725.1"/>
    </source>
</evidence>
<proteinExistence type="predicted"/>
<name>A0ABW8YNA8_9SPHN</name>
<sequence>MQLRVVLAALVTLALGVCAIGDAWAQQRKPPYYASISAGKARMRTGPGRNYPASWLYVRADLPIKVIEVYNDWRKVEDPDGTQGWMLVSLLSATRTGMVVGSVLEMRDSPRFSGKVNWRAAPGVVGRISKCSRGWCWFDVRGRGGYVEQNRIWGTEPGEEVP</sequence>
<dbReference type="RefSeq" id="WP_408077656.1">
    <property type="nucleotide sequence ID" value="NZ_JBELQC010000001.1"/>
</dbReference>
<dbReference type="Pfam" id="PF06347">
    <property type="entry name" value="SH3_4"/>
    <property type="match status" value="2"/>
</dbReference>
<protein>
    <submittedName>
        <fullName evidence="2">SH3 domain-containing protein</fullName>
    </submittedName>
</protein>
<dbReference type="Gene3D" id="2.30.30.40">
    <property type="entry name" value="SH3 Domains"/>
    <property type="match status" value="1"/>
</dbReference>
<accession>A0ABW8YNA8</accession>
<dbReference type="EMBL" id="JBELQC010000001">
    <property type="protein sequence ID" value="MFL9840725.1"/>
    <property type="molecule type" value="Genomic_DNA"/>
</dbReference>